<evidence type="ECO:0000313" key="1">
    <source>
        <dbReference type="EMBL" id="KJA21150.1"/>
    </source>
</evidence>
<dbReference type="Proteomes" id="UP000054270">
    <property type="component" value="Unassembled WGS sequence"/>
</dbReference>
<evidence type="ECO:0000313" key="2">
    <source>
        <dbReference type="Proteomes" id="UP000054270"/>
    </source>
</evidence>
<dbReference type="AlphaFoldDB" id="A0A0D2PMT7"/>
<name>A0A0D2PMT7_HYPSF</name>
<protein>
    <submittedName>
        <fullName evidence="1">Uncharacterized protein</fullName>
    </submittedName>
</protein>
<proteinExistence type="predicted"/>
<accession>A0A0D2PMT7</accession>
<organism evidence="1 2">
    <name type="scientific">Hypholoma sublateritium (strain FD-334 SS-4)</name>
    <dbReference type="NCBI Taxonomy" id="945553"/>
    <lineage>
        <taxon>Eukaryota</taxon>
        <taxon>Fungi</taxon>
        <taxon>Dikarya</taxon>
        <taxon>Basidiomycota</taxon>
        <taxon>Agaricomycotina</taxon>
        <taxon>Agaricomycetes</taxon>
        <taxon>Agaricomycetidae</taxon>
        <taxon>Agaricales</taxon>
        <taxon>Agaricineae</taxon>
        <taxon>Strophariaceae</taxon>
        <taxon>Hypholoma</taxon>
    </lineage>
</organism>
<dbReference type="OrthoDB" id="10660726at2759"/>
<dbReference type="EMBL" id="KN817560">
    <property type="protein sequence ID" value="KJA21150.1"/>
    <property type="molecule type" value="Genomic_DNA"/>
</dbReference>
<reference evidence="2" key="1">
    <citation type="submission" date="2014-04" db="EMBL/GenBank/DDBJ databases">
        <title>Evolutionary Origins and Diversification of the Mycorrhizal Mutualists.</title>
        <authorList>
            <consortium name="DOE Joint Genome Institute"/>
            <consortium name="Mycorrhizal Genomics Consortium"/>
            <person name="Kohler A."/>
            <person name="Kuo A."/>
            <person name="Nagy L.G."/>
            <person name="Floudas D."/>
            <person name="Copeland A."/>
            <person name="Barry K.W."/>
            <person name="Cichocki N."/>
            <person name="Veneault-Fourrey C."/>
            <person name="LaButti K."/>
            <person name="Lindquist E.A."/>
            <person name="Lipzen A."/>
            <person name="Lundell T."/>
            <person name="Morin E."/>
            <person name="Murat C."/>
            <person name="Riley R."/>
            <person name="Ohm R."/>
            <person name="Sun H."/>
            <person name="Tunlid A."/>
            <person name="Henrissat B."/>
            <person name="Grigoriev I.V."/>
            <person name="Hibbett D.S."/>
            <person name="Martin F."/>
        </authorList>
    </citation>
    <scope>NUCLEOTIDE SEQUENCE [LARGE SCALE GENOMIC DNA]</scope>
    <source>
        <strain evidence="2">FD-334 SS-4</strain>
    </source>
</reference>
<gene>
    <name evidence="1" type="ORF">HYPSUDRAFT_745503</name>
</gene>
<keyword evidence="2" id="KW-1185">Reference proteome</keyword>
<sequence>MPQFAYLTFKGGVDAWLSDDLNSDLDSEDGRNGFADSLVLPVKFDFHPCIDEEEQDMSEEAHCEDATIPGISMVPSQCDWSADIHPSHEKANHSAGVALTPDSPELVKSAFPGAVATDIATPRGENYFGEGLQLNDFFDDFLGSELMDDHGFMSFEEEPTSISLASGNGDDTNWLSISPKDSPCFKGHHGSTHDLLLETSIGAEILNAHDFMEVITFDHFD</sequence>